<dbReference type="KEGG" id="pchi:PC41400_14940"/>
<accession>A0A410WX38</accession>
<evidence type="ECO:0000313" key="1">
    <source>
        <dbReference type="EMBL" id="QAV18903.1"/>
    </source>
</evidence>
<name>A0A410WX38_9BACL</name>
<organism evidence="1 2">
    <name type="scientific">Paenibacillus chitinolyticus</name>
    <dbReference type="NCBI Taxonomy" id="79263"/>
    <lineage>
        <taxon>Bacteria</taxon>
        <taxon>Bacillati</taxon>
        <taxon>Bacillota</taxon>
        <taxon>Bacilli</taxon>
        <taxon>Bacillales</taxon>
        <taxon>Paenibacillaceae</taxon>
        <taxon>Paenibacillus</taxon>
    </lineage>
</organism>
<sequence length="59" mass="6789">MGERESESINKIVLYIDQNDKVQLEAEGFNDSIEDLEEIFHILASGTRMIATKVEQMKM</sequence>
<dbReference type="AlphaFoldDB" id="A0A410WX38"/>
<evidence type="ECO:0000313" key="2">
    <source>
        <dbReference type="Proteomes" id="UP000288943"/>
    </source>
</evidence>
<dbReference type="Proteomes" id="UP000288943">
    <property type="component" value="Chromosome"/>
</dbReference>
<proteinExistence type="predicted"/>
<reference evidence="1 2" key="1">
    <citation type="submission" date="2018-01" db="EMBL/GenBank/DDBJ databases">
        <title>The whole genome sequencing and assembly of Paenibacillus chitinolyticus KCCM 41400 strain.</title>
        <authorList>
            <person name="Kim J.-Y."/>
            <person name="Park M.-K."/>
            <person name="Lee Y.-J."/>
            <person name="Yi H."/>
            <person name="Bahn Y.-S."/>
            <person name="Kim J.F."/>
            <person name="Lee D.-W."/>
        </authorList>
    </citation>
    <scope>NUCLEOTIDE SEQUENCE [LARGE SCALE GENOMIC DNA]</scope>
    <source>
        <strain evidence="1 2">KCCM 41400</strain>
    </source>
</reference>
<dbReference type="EMBL" id="CP026520">
    <property type="protein sequence ID" value="QAV18903.1"/>
    <property type="molecule type" value="Genomic_DNA"/>
</dbReference>
<protein>
    <submittedName>
        <fullName evidence="1">Uncharacterized protein</fullName>
    </submittedName>
</protein>
<gene>
    <name evidence="1" type="ORF">PC41400_14940</name>
</gene>